<dbReference type="PANTHER" id="PTHR35008:SF8">
    <property type="entry name" value="ALCOHOL DEHYDROGENASE CYTOCHROME C SUBUNIT"/>
    <property type="match status" value="1"/>
</dbReference>
<keyword evidence="8" id="KW-0472">Membrane</keyword>
<dbReference type="InterPro" id="IPR009056">
    <property type="entry name" value="Cyt_c-like_dom"/>
</dbReference>
<dbReference type="Gene3D" id="1.10.760.10">
    <property type="entry name" value="Cytochrome c-like domain"/>
    <property type="match status" value="1"/>
</dbReference>
<dbReference type="GO" id="GO:0020037">
    <property type="term" value="F:heme binding"/>
    <property type="evidence" value="ECO:0007669"/>
    <property type="project" value="InterPro"/>
</dbReference>
<gene>
    <name evidence="12" type="ORF">DV711_14005</name>
</gene>
<feature type="domain" description="Cytochrome c" evidence="11">
    <location>
        <begin position="24"/>
        <end position="129"/>
    </location>
</feature>
<evidence type="ECO:0000256" key="6">
    <source>
        <dbReference type="ARBA" id="ARBA00022737"/>
    </source>
</evidence>
<dbReference type="Pfam" id="PF00034">
    <property type="entry name" value="Cytochrom_C"/>
    <property type="match status" value="1"/>
</dbReference>
<evidence type="ECO:0000256" key="10">
    <source>
        <dbReference type="SAM" id="SignalP"/>
    </source>
</evidence>
<evidence type="ECO:0000256" key="4">
    <source>
        <dbReference type="ARBA" id="ARBA00022723"/>
    </source>
</evidence>
<accession>A0A369WDP0</accession>
<dbReference type="InterPro" id="IPR014353">
    <property type="entry name" value="Membr-bd_ADH_cyt_c"/>
</dbReference>
<keyword evidence="7 9" id="KW-0408">Iron</keyword>
<evidence type="ECO:0000256" key="1">
    <source>
        <dbReference type="ARBA" id="ARBA00004236"/>
    </source>
</evidence>
<dbReference type="RefSeq" id="WP_114696351.1">
    <property type="nucleotide sequence ID" value="NZ_QQOH01000004.1"/>
</dbReference>
<organism evidence="12 13">
    <name type="scientific">Motiliproteus coralliicola</name>
    <dbReference type="NCBI Taxonomy" id="2283196"/>
    <lineage>
        <taxon>Bacteria</taxon>
        <taxon>Pseudomonadati</taxon>
        <taxon>Pseudomonadota</taxon>
        <taxon>Gammaproteobacteria</taxon>
        <taxon>Oceanospirillales</taxon>
        <taxon>Oceanospirillaceae</taxon>
        <taxon>Motiliproteus</taxon>
    </lineage>
</organism>
<comment type="subcellular location">
    <subcellularLocation>
        <location evidence="1">Cell membrane</location>
    </subcellularLocation>
</comment>
<dbReference type="AlphaFoldDB" id="A0A369WDP0"/>
<dbReference type="Proteomes" id="UP000253769">
    <property type="component" value="Unassembled WGS sequence"/>
</dbReference>
<dbReference type="InterPro" id="IPR036909">
    <property type="entry name" value="Cyt_c-like_dom_sf"/>
</dbReference>
<reference evidence="12 13" key="1">
    <citation type="submission" date="2018-07" db="EMBL/GenBank/DDBJ databases">
        <title>Motiliproteus coralliicola sp. nov., a bacterium isolated from Coral.</title>
        <authorList>
            <person name="Wang G."/>
        </authorList>
    </citation>
    <scope>NUCLEOTIDE SEQUENCE [LARGE SCALE GENOMIC DNA]</scope>
    <source>
        <strain evidence="12 13">C34</strain>
    </source>
</reference>
<dbReference type="PANTHER" id="PTHR35008">
    <property type="entry name" value="BLL4482 PROTEIN-RELATED"/>
    <property type="match status" value="1"/>
</dbReference>
<dbReference type="GO" id="GO:0016614">
    <property type="term" value="F:oxidoreductase activity, acting on CH-OH group of donors"/>
    <property type="evidence" value="ECO:0007669"/>
    <property type="project" value="InterPro"/>
</dbReference>
<dbReference type="SUPFAM" id="SSF46626">
    <property type="entry name" value="Cytochrome c"/>
    <property type="match status" value="2"/>
</dbReference>
<evidence type="ECO:0000313" key="12">
    <source>
        <dbReference type="EMBL" id="RDE18736.1"/>
    </source>
</evidence>
<keyword evidence="13" id="KW-1185">Reference proteome</keyword>
<protein>
    <submittedName>
        <fullName evidence="12">Diheme cytochrome C-type</fullName>
    </submittedName>
</protein>
<sequence>MIRRSGFILLLALLLVPTAQADPSAIQRGAYLFALGGCASCHTDSDNGGEPLAGGLAMPTPFGTFYTPNISADPQQGIGAWSNADFIRAMRRGISPEDEHYYPAFPYTAYSLMSDAELHDLKAYLDSQPASAVPSKAHQLNFPFRYRSLLALWKWLYLDGQRFSPDPNRSEQWNRGAYIVNGPGHCVECHSPRTLLGGLDSDHLLEGTPDGPDGETVPGLTAASNPEFGQWLDEDIQFALETGMMLNGDFFSGTMGKVVDNSTSQLSEADRAAIAVYLKSFAKPPQ</sequence>
<evidence type="ECO:0000256" key="7">
    <source>
        <dbReference type="ARBA" id="ARBA00023004"/>
    </source>
</evidence>
<evidence type="ECO:0000313" key="13">
    <source>
        <dbReference type="Proteomes" id="UP000253769"/>
    </source>
</evidence>
<name>A0A369WDP0_9GAMM</name>
<evidence type="ECO:0000256" key="5">
    <source>
        <dbReference type="ARBA" id="ARBA00022729"/>
    </source>
</evidence>
<dbReference type="GO" id="GO:0005506">
    <property type="term" value="F:iron ion binding"/>
    <property type="evidence" value="ECO:0007669"/>
    <property type="project" value="InterPro"/>
</dbReference>
<dbReference type="PROSITE" id="PS51007">
    <property type="entry name" value="CYTC"/>
    <property type="match status" value="2"/>
</dbReference>
<keyword evidence="6" id="KW-0677">Repeat</keyword>
<keyword evidence="2" id="KW-1003">Cell membrane</keyword>
<feature type="signal peptide" evidence="10">
    <location>
        <begin position="1"/>
        <end position="21"/>
    </location>
</feature>
<keyword evidence="5 10" id="KW-0732">Signal</keyword>
<dbReference type="GO" id="GO:0009055">
    <property type="term" value="F:electron transfer activity"/>
    <property type="evidence" value="ECO:0007669"/>
    <property type="project" value="InterPro"/>
</dbReference>
<comment type="caution">
    <text evidence="12">The sequence shown here is derived from an EMBL/GenBank/DDBJ whole genome shotgun (WGS) entry which is preliminary data.</text>
</comment>
<evidence type="ECO:0000256" key="9">
    <source>
        <dbReference type="PROSITE-ProRule" id="PRU00433"/>
    </source>
</evidence>
<dbReference type="GO" id="GO:0005886">
    <property type="term" value="C:plasma membrane"/>
    <property type="evidence" value="ECO:0007669"/>
    <property type="project" value="UniProtKB-SubCell"/>
</dbReference>
<feature type="domain" description="Cytochrome c" evidence="11">
    <location>
        <begin position="171"/>
        <end position="282"/>
    </location>
</feature>
<evidence type="ECO:0000256" key="3">
    <source>
        <dbReference type="ARBA" id="ARBA00022617"/>
    </source>
</evidence>
<evidence type="ECO:0000259" key="11">
    <source>
        <dbReference type="PROSITE" id="PS51007"/>
    </source>
</evidence>
<dbReference type="EMBL" id="QQOH01000004">
    <property type="protein sequence ID" value="RDE18736.1"/>
    <property type="molecule type" value="Genomic_DNA"/>
</dbReference>
<evidence type="ECO:0000256" key="2">
    <source>
        <dbReference type="ARBA" id="ARBA00022475"/>
    </source>
</evidence>
<keyword evidence="4 9" id="KW-0479">Metal-binding</keyword>
<dbReference type="InterPro" id="IPR051459">
    <property type="entry name" value="Cytochrome_c-type_DH"/>
</dbReference>
<dbReference type="OrthoDB" id="6073217at2"/>
<keyword evidence="3 9" id="KW-0349">Heme</keyword>
<feature type="chain" id="PRO_5016686451" evidence="10">
    <location>
        <begin position="22"/>
        <end position="286"/>
    </location>
</feature>
<evidence type="ECO:0000256" key="8">
    <source>
        <dbReference type="ARBA" id="ARBA00023136"/>
    </source>
</evidence>
<dbReference type="PIRSF" id="PIRSF000018">
    <property type="entry name" value="Mb_ADH_cyt_c"/>
    <property type="match status" value="1"/>
</dbReference>
<proteinExistence type="predicted"/>